<proteinExistence type="predicted"/>
<keyword evidence="2" id="KW-1185">Reference proteome</keyword>
<organism evidence="1 2">
    <name type="scientific">Molorchus minor</name>
    <dbReference type="NCBI Taxonomy" id="1323400"/>
    <lineage>
        <taxon>Eukaryota</taxon>
        <taxon>Metazoa</taxon>
        <taxon>Ecdysozoa</taxon>
        <taxon>Arthropoda</taxon>
        <taxon>Hexapoda</taxon>
        <taxon>Insecta</taxon>
        <taxon>Pterygota</taxon>
        <taxon>Neoptera</taxon>
        <taxon>Endopterygota</taxon>
        <taxon>Coleoptera</taxon>
        <taxon>Polyphaga</taxon>
        <taxon>Cucujiformia</taxon>
        <taxon>Chrysomeloidea</taxon>
        <taxon>Cerambycidae</taxon>
        <taxon>Lamiinae</taxon>
        <taxon>Monochamini</taxon>
        <taxon>Molorchus</taxon>
    </lineage>
</organism>
<gene>
    <name evidence="1" type="ORF">NQ317_002730</name>
</gene>
<dbReference type="EMBL" id="JAPWTJ010000024">
    <property type="protein sequence ID" value="KAJ8984890.1"/>
    <property type="molecule type" value="Genomic_DNA"/>
</dbReference>
<sequence>MAFLEFFLKIRKKDNNFGVSLIMLSVSLECIERLPIIGYLLKKQMAESRKFQRVEVVTWGLICKSHNKEQKQN</sequence>
<protein>
    <submittedName>
        <fullName evidence="1">Uncharacterized protein</fullName>
    </submittedName>
</protein>
<accession>A0ABQ9K5T7</accession>
<evidence type="ECO:0000313" key="2">
    <source>
        <dbReference type="Proteomes" id="UP001162164"/>
    </source>
</evidence>
<dbReference type="Proteomes" id="UP001162164">
    <property type="component" value="Unassembled WGS sequence"/>
</dbReference>
<name>A0ABQ9K5T7_9CUCU</name>
<evidence type="ECO:0000313" key="1">
    <source>
        <dbReference type="EMBL" id="KAJ8984890.1"/>
    </source>
</evidence>
<reference evidence="1" key="1">
    <citation type="journal article" date="2023" name="Insect Mol. Biol.">
        <title>Genome sequencing provides insights into the evolution of gene families encoding plant cell wall-degrading enzymes in longhorned beetles.</title>
        <authorList>
            <person name="Shin N.R."/>
            <person name="Okamura Y."/>
            <person name="Kirsch R."/>
            <person name="Pauchet Y."/>
        </authorList>
    </citation>
    <scope>NUCLEOTIDE SEQUENCE</scope>
    <source>
        <strain evidence="1">MMC_N1</strain>
    </source>
</reference>
<comment type="caution">
    <text evidence="1">The sequence shown here is derived from an EMBL/GenBank/DDBJ whole genome shotgun (WGS) entry which is preliminary data.</text>
</comment>